<protein>
    <submittedName>
        <fullName evidence="11">MFS general substrate transporter</fullName>
    </submittedName>
</protein>
<dbReference type="FunFam" id="1.20.1250.20:FF:000082">
    <property type="entry name" value="MFS multidrug transporter, putative"/>
    <property type="match status" value="1"/>
</dbReference>
<dbReference type="EMBL" id="ML119059">
    <property type="protein sequence ID" value="ROT36585.1"/>
    <property type="molecule type" value="Genomic_DNA"/>
</dbReference>
<organism evidence="11 12">
    <name type="scientific">Sodiomyces alkalinus (strain CBS 110278 / VKM F-3762 / F11)</name>
    <name type="common">Alkaliphilic filamentous fungus</name>
    <dbReference type="NCBI Taxonomy" id="1314773"/>
    <lineage>
        <taxon>Eukaryota</taxon>
        <taxon>Fungi</taxon>
        <taxon>Dikarya</taxon>
        <taxon>Ascomycota</taxon>
        <taxon>Pezizomycotina</taxon>
        <taxon>Sordariomycetes</taxon>
        <taxon>Hypocreomycetidae</taxon>
        <taxon>Glomerellales</taxon>
        <taxon>Plectosphaerellaceae</taxon>
        <taxon>Sodiomyces</taxon>
    </lineage>
</organism>
<evidence type="ECO:0000256" key="8">
    <source>
        <dbReference type="SAM" id="MobiDB-lite"/>
    </source>
</evidence>
<dbReference type="SUPFAM" id="SSF103473">
    <property type="entry name" value="MFS general substrate transporter"/>
    <property type="match status" value="1"/>
</dbReference>
<keyword evidence="7 9" id="KW-0472">Membrane</keyword>
<evidence type="ECO:0000256" key="4">
    <source>
        <dbReference type="ARBA" id="ARBA00022475"/>
    </source>
</evidence>
<keyword evidence="5 9" id="KW-0812">Transmembrane</keyword>
<dbReference type="InterPro" id="IPR005829">
    <property type="entry name" value="Sugar_transporter_CS"/>
</dbReference>
<feature type="transmembrane region" description="Helical" evidence="9">
    <location>
        <begin position="288"/>
        <end position="308"/>
    </location>
</feature>
<feature type="compositionally biased region" description="Low complexity" evidence="8">
    <location>
        <begin position="46"/>
        <end position="60"/>
    </location>
</feature>
<evidence type="ECO:0000256" key="5">
    <source>
        <dbReference type="ARBA" id="ARBA00022692"/>
    </source>
</evidence>
<evidence type="ECO:0000313" key="12">
    <source>
        <dbReference type="Proteomes" id="UP000272025"/>
    </source>
</evidence>
<proteinExistence type="inferred from homology"/>
<dbReference type="OrthoDB" id="3561359at2759"/>
<sequence>MARRQKERDVEKDPNREYDLGVKPEGDPEGISGTEFESIRTREPASQSRPHLSSSHSLRGSSDRSIKRSISLTRSQNGYGCDDYLPEDDGEFKSLPGTAHPARDDKDPFDVGFEGGETDPTCPRSMSKVRKWIIVIIVSLGSFCVTAASSIYSSTYAQMNAEFGTSRIVATLGLSLFVLGISFGPMMLSPLSEFYGRRPIYIVAWSLYLIWTIPSAVAKNIETMLIARFFTGLSGSAFLAVSGGTVGDLFNKQDLQAPMILWSLAPFCGPALGPTLGGFINYFTNWRWTYYVLIIWAFVMLVAIVCIVPETYHPVVLRAKARKIRKETGDERWKAPMEKTDKSIARTIGLSLLRPFQLLFFEMMVLNLCILTALLLGVLYLFFGAFPLVFSTTYGFNLWQVGLAFNGIIAGMVIAATSDPLWQRIRNRLVARLEMESGVESSSEPEFRLPPVVCGSVLVTIGLFIFGWTLFPWVHWIAPIIGSAVFGAGTLLVFSGVFTFLVDAYPLYAASALAANAFTRCLFAAAFPLFGNQMYERLGYPWATSVLAFATLAMLPFPYIFFRYGKRIRSRSRFAAG</sequence>
<dbReference type="AlphaFoldDB" id="A0A3N2PQ17"/>
<name>A0A3N2PQ17_SODAK</name>
<dbReference type="PANTHER" id="PTHR23502:SF7">
    <property type="entry name" value="DRUG_PROTON ANTIPORTER YHK8-RELATED"/>
    <property type="match status" value="1"/>
</dbReference>
<feature type="transmembrane region" description="Helical" evidence="9">
    <location>
        <begin position="508"/>
        <end position="530"/>
    </location>
</feature>
<dbReference type="PROSITE" id="PS50850">
    <property type="entry name" value="MFS"/>
    <property type="match status" value="1"/>
</dbReference>
<dbReference type="GO" id="GO:0022857">
    <property type="term" value="F:transmembrane transporter activity"/>
    <property type="evidence" value="ECO:0007669"/>
    <property type="project" value="InterPro"/>
</dbReference>
<dbReference type="STRING" id="1314773.A0A3N2PQ17"/>
<accession>A0A3N2PQ17</accession>
<feature type="transmembrane region" description="Helical" evidence="9">
    <location>
        <begin position="403"/>
        <end position="422"/>
    </location>
</feature>
<feature type="region of interest" description="Disordered" evidence="8">
    <location>
        <begin position="1"/>
        <end position="71"/>
    </location>
</feature>
<evidence type="ECO:0000259" key="10">
    <source>
        <dbReference type="PROSITE" id="PS50850"/>
    </source>
</evidence>
<dbReference type="PANTHER" id="PTHR23502">
    <property type="entry name" value="MAJOR FACILITATOR SUPERFAMILY"/>
    <property type="match status" value="1"/>
</dbReference>
<gene>
    <name evidence="11" type="ORF">SODALDRAFT_335685</name>
</gene>
<dbReference type="GeneID" id="39580996"/>
<dbReference type="PROSITE" id="PS00216">
    <property type="entry name" value="SUGAR_TRANSPORT_1"/>
    <property type="match status" value="1"/>
</dbReference>
<evidence type="ECO:0000256" key="2">
    <source>
        <dbReference type="ARBA" id="ARBA00004236"/>
    </source>
</evidence>
<dbReference type="GO" id="GO:0140115">
    <property type="term" value="P:export across plasma membrane"/>
    <property type="evidence" value="ECO:0007669"/>
    <property type="project" value="UniProtKB-ARBA"/>
</dbReference>
<feature type="domain" description="Major facilitator superfamily (MFS) profile" evidence="10">
    <location>
        <begin position="134"/>
        <end position="568"/>
    </location>
</feature>
<dbReference type="CDD" id="cd17323">
    <property type="entry name" value="MFS_Tpo1_MDR_like"/>
    <property type="match status" value="1"/>
</dbReference>
<feature type="transmembrane region" description="Helical" evidence="9">
    <location>
        <begin position="224"/>
        <end position="247"/>
    </location>
</feature>
<evidence type="ECO:0000313" key="11">
    <source>
        <dbReference type="EMBL" id="ROT36585.1"/>
    </source>
</evidence>
<evidence type="ECO:0000256" key="1">
    <source>
        <dbReference type="ARBA" id="ARBA00004141"/>
    </source>
</evidence>
<keyword evidence="6 9" id="KW-1133">Transmembrane helix</keyword>
<dbReference type="GO" id="GO:0005886">
    <property type="term" value="C:plasma membrane"/>
    <property type="evidence" value="ECO:0007669"/>
    <property type="project" value="UniProtKB-SubCell"/>
</dbReference>
<evidence type="ECO:0000256" key="7">
    <source>
        <dbReference type="ARBA" id="ARBA00023136"/>
    </source>
</evidence>
<feature type="transmembrane region" description="Helical" evidence="9">
    <location>
        <begin position="200"/>
        <end position="218"/>
    </location>
</feature>
<dbReference type="Pfam" id="PF07690">
    <property type="entry name" value="MFS_1"/>
    <property type="match status" value="1"/>
</dbReference>
<dbReference type="Proteomes" id="UP000272025">
    <property type="component" value="Unassembled WGS sequence"/>
</dbReference>
<dbReference type="InterPro" id="IPR036259">
    <property type="entry name" value="MFS_trans_sf"/>
</dbReference>
<evidence type="ECO:0000256" key="6">
    <source>
        <dbReference type="ARBA" id="ARBA00022989"/>
    </source>
</evidence>
<keyword evidence="4" id="KW-1003">Cell membrane</keyword>
<evidence type="ECO:0000256" key="9">
    <source>
        <dbReference type="SAM" id="Phobius"/>
    </source>
</evidence>
<feature type="compositionally biased region" description="Basic and acidic residues" evidence="8">
    <location>
        <begin position="1"/>
        <end position="26"/>
    </location>
</feature>
<feature type="transmembrane region" description="Helical" evidence="9">
    <location>
        <begin position="477"/>
        <end position="501"/>
    </location>
</feature>
<comment type="subcellular location">
    <subcellularLocation>
        <location evidence="2">Cell membrane</location>
    </subcellularLocation>
    <subcellularLocation>
        <location evidence="1">Membrane</location>
        <topology evidence="1">Multi-pass membrane protein</topology>
    </subcellularLocation>
</comment>
<evidence type="ECO:0000256" key="3">
    <source>
        <dbReference type="ARBA" id="ARBA00008335"/>
    </source>
</evidence>
<comment type="similarity">
    <text evidence="3">Belongs to the major facilitator superfamily.</text>
</comment>
<feature type="transmembrane region" description="Helical" evidence="9">
    <location>
        <begin position="132"/>
        <end position="152"/>
    </location>
</feature>
<feature type="transmembrane region" description="Helical" evidence="9">
    <location>
        <begin position="358"/>
        <end position="383"/>
    </location>
</feature>
<dbReference type="InterPro" id="IPR020846">
    <property type="entry name" value="MFS_dom"/>
</dbReference>
<keyword evidence="12" id="KW-1185">Reference proteome</keyword>
<feature type="transmembrane region" description="Helical" evidence="9">
    <location>
        <begin position="542"/>
        <end position="562"/>
    </location>
</feature>
<feature type="transmembrane region" description="Helical" evidence="9">
    <location>
        <begin position="168"/>
        <end position="188"/>
    </location>
</feature>
<dbReference type="Gene3D" id="1.20.1250.20">
    <property type="entry name" value="MFS general substrate transporter like domains"/>
    <property type="match status" value="1"/>
</dbReference>
<dbReference type="RefSeq" id="XP_028464391.1">
    <property type="nucleotide sequence ID" value="XM_028612518.1"/>
</dbReference>
<reference evidence="11 12" key="1">
    <citation type="journal article" date="2018" name="Mol. Ecol.">
        <title>The obligate alkalophilic soda-lake fungus Sodiomyces alkalinus has shifted to a protein diet.</title>
        <authorList>
            <person name="Grum-Grzhimaylo A.A."/>
            <person name="Falkoski D.L."/>
            <person name="van den Heuvel J."/>
            <person name="Valero-Jimenez C.A."/>
            <person name="Min B."/>
            <person name="Choi I.G."/>
            <person name="Lipzen A."/>
            <person name="Daum C.G."/>
            <person name="Aanen D.K."/>
            <person name="Tsang A."/>
            <person name="Henrissat B."/>
            <person name="Bilanenko E.N."/>
            <person name="de Vries R.P."/>
            <person name="van Kan J.A.L."/>
            <person name="Grigoriev I.V."/>
            <person name="Debets A.J.M."/>
        </authorList>
    </citation>
    <scope>NUCLEOTIDE SEQUENCE [LARGE SCALE GENOMIC DNA]</scope>
    <source>
        <strain evidence="11 12">F11</strain>
    </source>
</reference>
<dbReference type="InterPro" id="IPR011701">
    <property type="entry name" value="MFS"/>
</dbReference>
<dbReference type="GO" id="GO:0042908">
    <property type="term" value="P:xenobiotic transport"/>
    <property type="evidence" value="ECO:0007669"/>
    <property type="project" value="UniProtKB-ARBA"/>
</dbReference>
<feature type="transmembrane region" description="Helical" evidence="9">
    <location>
        <begin position="452"/>
        <end position="471"/>
    </location>
</feature>
<feature type="transmembrane region" description="Helical" evidence="9">
    <location>
        <begin position="259"/>
        <end position="282"/>
    </location>
</feature>